<dbReference type="Gene3D" id="1.10.10.10">
    <property type="entry name" value="Winged helix-like DNA-binding domain superfamily/Winged helix DNA-binding domain"/>
    <property type="match status" value="1"/>
</dbReference>
<feature type="DNA-binding region" description="OmpR/PhoB-type" evidence="7">
    <location>
        <begin position="126"/>
        <end position="223"/>
    </location>
</feature>
<comment type="function">
    <text evidence="5">May play the central regulatory role in sporulation. It may be an element of the effector pathway responsible for the activation of sporulation genes in response to nutritional stress. Spo0A may act in concert with spo0H (a sigma factor) to control the expression of some genes that are critical to the sporulation process.</text>
</comment>
<evidence type="ECO:0000256" key="1">
    <source>
        <dbReference type="ARBA" id="ARBA00018672"/>
    </source>
</evidence>
<evidence type="ECO:0000256" key="3">
    <source>
        <dbReference type="ARBA" id="ARBA00023125"/>
    </source>
</evidence>
<dbReference type="PROSITE" id="PS50110">
    <property type="entry name" value="RESPONSE_REGULATORY"/>
    <property type="match status" value="1"/>
</dbReference>
<proteinExistence type="predicted"/>
<dbReference type="SUPFAM" id="SSF52172">
    <property type="entry name" value="CheY-like"/>
    <property type="match status" value="1"/>
</dbReference>
<dbReference type="GO" id="GO:0003677">
    <property type="term" value="F:DNA binding"/>
    <property type="evidence" value="ECO:0007669"/>
    <property type="project" value="UniProtKB-KW"/>
</dbReference>
<protein>
    <recommendedName>
        <fullName evidence="1">Stage 0 sporulation protein A homolog</fullName>
    </recommendedName>
</protein>
<dbReference type="InterPro" id="IPR001867">
    <property type="entry name" value="OmpR/PhoB-type_DNA-bd"/>
</dbReference>
<dbReference type="Gene3D" id="3.40.50.2300">
    <property type="match status" value="1"/>
</dbReference>
<comment type="caution">
    <text evidence="10">The sequence shown here is derived from an EMBL/GenBank/DDBJ whole genome shotgun (WGS) entry which is preliminary data.</text>
</comment>
<evidence type="ECO:0000259" key="9">
    <source>
        <dbReference type="PROSITE" id="PS51755"/>
    </source>
</evidence>
<dbReference type="CDD" id="cd00383">
    <property type="entry name" value="trans_reg_C"/>
    <property type="match status" value="1"/>
</dbReference>
<evidence type="ECO:0000259" key="8">
    <source>
        <dbReference type="PROSITE" id="PS50110"/>
    </source>
</evidence>
<accession>A0ABV2M0S2</accession>
<evidence type="ECO:0000256" key="6">
    <source>
        <dbReference type="PROSITE-ProRule" id="PRU00169"/>
    </source>
</evidence>
<dbReference type="SUPFAM" id="SSF46894">
    <property type="entry name" value="C-terminal effector domain of the bipartite response regulators"/>
    <property type="match status" value="1"/>
</dbReference>
<name>A0ABV2M0S2_9FIRM</name>
<dbReference type="InterPro" id="IPR011006">
    <property type="entry name" value="CheY-like_superfamily"/>
</dbReference>
<dbReference type="InterPro" id="IPR039420">
    <property type="entry name" value="WalR-like"/>
</dbReference>
<sequence length="223" mass="25386">MYRIFLAEDDEMLCSLITKHLESWGYQVTAAEDFRDIMGEFVRSEAHLVLLDLKLPYFNGFHWCEEIRRVSQVPVIFLSSAADDMNMVMAMTRGADDFVAKPFNLEVLSAKVQAILRRTYSFGNSGNLLEHRGAVLNLGSGNLSYQGQAVELTRNELRILNLLFSQAGNVVSREAIMQMLWENDDFVDDNTLTVNVNRLRRKLEGIGLENMILTRKGLGYIVQ</sequence>
<dbReference type="SMART" id="SM00448">
    <property type="entry name" value="REC"/>
    <property type="match status" value="1"/>
</dbReference>
<evidence type="ECO:0000256" key="4">
    <source>
        <dbReference type="ARBA" id="ARBA00023163"/>
    </source>
</evidence>
<reference evidence="10 11" key="1">
    <citation type="submission" date="2024-06" db="EMBL/GenBank/DDBJ databases">
        <title>Genomic Encyclopedia of Type Strains, Phase IV (KMG-IV): sequencing the most valuable type-strain genomes for metagenomic binning, comparative biology and taxonomic classification.</title>
        <authorList>
            <person name="Goeker M."/>
        </authorList>
    </citation>
    <scope>NUCLEOTIDE SEQUENCE [LARGE SCALE GENOMIC DNA]</scope>
    <source>
        <strain evidence="10 11">DSM 29492</strain>
    </source>
</reference>
<dbReference type="Pfam" id="PF00072">
    <property type="entry name" value="Response_reg"/>
    <property type="match status" value="1"/>
</dbReference>
<gene>
    <name evidence="10" type="ORF">ABID24_001295</name>
</gene>
<dbReference type="SMART" id="SM00862">
    <property type="entry name" value="Trans_reg_C"/>
    <property type="match status" value="1"/>
</dbReference>
<evidence type="ECO:0000313" key="11">
    <source>
        <dbReference type="Proteomes" id="UP001549106"/>
    </source>
</evidence>
<dbReference type="EMBL" id="JBEPMJ010000007">
    <property type="protein sequence ID" value="MET3750060.1"/>
    <property type="molecule type" value="Genomic_DNA"/>
</dbReference>
<evidence type="ECO:0000256" key="7">
    <source>
        <dbReference type="PROSITE-ProRule" id="PRU01091"/>
    </source>
</evidence>
<dbReference type="InterPro" id="IPR016032">
    <property type="entry name" value="Sig_transdc_resp-reg_C-effctor"/>
</dbReference>
<organism evidence="10 11">
    <name type="scientific">Blautia caecimuris</name>
    <dbReference type="NCBI Taxonomy" id="1796615"/>
    <lineage>
        <taxon>Bacteria</taxon>
        <taxon>Bacillati</taxon>
        <taxon>Bacillota</taxon>
        <taxon>Clostridia</taxon>
        <taxon>Lachnospirales</taxon>
        <taxon>Lachnospiraceae</taxon>
        <taxon>Blautia</taxon>
    </lineage>
</organism>
<keyword evidence="2" id="KW-0805">Transcription regulation</keyword>
<dbReference type="InterPro" id="IPR001789">
    <property type="entry name" value="Sig_transdc_resp-reg_receiver"/>
</dbReference>
<feature type="domain" description="OmpR/PhoB-type" evidence="9">
    <location>
        <begin position="126"/>
        <end position="223"/>
    </location>
</feature>
<feature type="modified residue" description="4-aspartylphosphate" evidence="6">
    <location>
        <position position="52"/>
    </location>
</feature>
<dbReference type="PROSITE" id="PS51755">
    <property type="entry name" value="OMPR_PHOB"/>
    <property type="match status" value="1"/>
</dbReference>
<keyword evidence="4" id="KW-0804">Transcription</keyword>
<dbReference type="PANTHER" id="PTHR48111:SF43">
    <property type="entry name" value="STAGE 0 SPORULATION PROTEIN A HOMOLOG"/>
    <property type="match status" value="1"/>
</dbReference>
<dbReference type="Pfam" id="PF00486">
    <property type="entry name" value="Trans_reg_C"/>
    <property type="match status" value="1"/>
</dbReference>
<keyword evidence="11" id="KW-1185">Reference proteome</keyword>
<evidence type="ECO:0000256" key="5">
    <source>
        <dbReference type="ARBA" id="ARBA00024867"/>
    </source>
</evidence>
<dbReference type="InterPro" id="IPR036388">
    <property type="entry name" value="WH-like_DNA-bd_sf"/>
</dbReference>
<dbReference type="Proteomes" id="UP001549106">
    <property type="component" value="Unassembled WGS sequence"/>
</dbReference>
<evidence type="ECO:0000256" key="2">
    <source>
        <dbReference type="ARBA" id="ARBA00023015"/>
    </source>
</evidence>
<keyword evidence="6" id="KW-0597">Phosphoprotein</keyword>
<evidence type="ECO:0000313" key="10">
    <source>
        <dbReference type="EMBL" id="MET3750060.1"/>
    </source>
</evidence>
<dbReference type="PANTHER" id="PTHR48111">
    <property type="entry name" value="REGULATOR OF RPOS"/>
    <property type="match status" value="1"/>
</dbReference>
<dbReference type="RefSeq" id="WP_257464356.1">
    <property type="nucleotide sequence ID" value="NZ_BAABXP010000008.1"/>
</dbReference>
<feature type="domain" description="Response regulatory" evidence="8">
    <location>
        <begin position="3"/>
        <end position="116"/>
    </location>
</feature>
<keyword evidence="3 7" id="KW-0238">DNA-binding</keyword>